<evidence type="ECO:0000256" key="6">
    <source>
        <dbReference type="ARBA" id="ARBA00022839"/>
    </source>
</evidence>
<keyword evidence="7" id="KW-0539">Nucleus</keyword>
<dbReference type="InterPro" id="IPR047021">
    <property type="entry name" value="REXO1/3/4-like"/>
</dbReference>
<keyword evidence="4" id="KW-0540">Nuclease</keyword>
<comment type="similarity">
    <text evidence="2">Belongs to the REXO4 family.</text>
</comment>
<sequence length="260" mass="30542">MSMMIRQDAQMDLFDINSFEGPTKYVAMDCEMVGVGPRGRRQQLGRVSIVNYYGHVLYDTCVKPREKVTNYRTHVSGLTREKIENGKDFKTAQKDVKNILKGKILIGHSLTNDLKVLHFHQQFRMYDTQKYAPFRTYNKGQLPGLKTLAFKIRNIDIQEGMHDSVEDARVAMRLFVFHRLELEKMNITFDKINHILKQMKKQGRIFDYIEKNSTLYCKITMNENYVSVKKASDLTKLLLKTKWVIPMDLLTRFTYSQHQN</sequence>
<keyword evidence="10" id="KW-1185">Reference proteome</keyword>
<dbReference type="CDD" id="cd06144">
    <property type="entry name" value="REX4_like"/>
    <property type="match status" value="1"/>
</dbReference>
<dbReference type="PANTHER" id="PTHR12801">
    <property type="entry name" value="RNA EXONUCLEASE REXO1 / RECO3 FAMILY MEMBER-RELATED"/>
    <property type="match status" value="1"/>
</dbReference>
<evidence type="ECO:0000256" key="3">
    <source>
        <dbReference type="ARBA" id="ARBA00016937"/>
    </source>
</evidence>
<dbReference type="PANTHER" id="PTHR12801:SF158">
    <property type="entry name" value="RNA EXONUCLEASE 4"/>
    <property type="match status" value="1"/>
</dbReference>
<dbReference type="FunFam" id="3.30.420.10:FF:000007">
    <property type="entry name" value="Interferon-stimulated exonuclease gene 20"/>
    <property type="match status" value="1"/>
</dbReference>
<dbReference type="Pfam" id="PF00929">
    <property type="entry name" value="RNase_T"/>
    <property type="match status" value="1"/>
</dbReference>
<dbReference type="AlphaFoldDB" id="A0AAV2R005"/>
<accession>A0AAV2R005</accession>
<dbReference type="SUPFAM" id="SSF53098">
    <property type="entry name" value="Ribonuclease H-like"/>
    <property type="match status" value="1"/>
</dbReference>
<gene>
    <name evidence="9" type="ORF">MNOR_LOCUS17530</name>
</gene>
<evidence type="ECO:0000256" key="2">
    <source>
        <dbReference type="ARBA" id="ARBA00010489"/>
    </source>
</evidence>
<evidence type="ECO:0000313" key="10">
    <source>
        <dbReference type="Proteomes" id="UP001497623"/>
    </source>
</evidence>
<comment type="caution">
    <text evidence="9">The sequence shown here is derived from an EMBL/GenBank/DDBJ whole genome shotgun (WGS) entry which is preliminary data.</text>
</comment>
<dbReference type="SMART" id="SM00479">
    <property type="entry name" value="EXOIII"/>
    <property type="match status" value="1"/>
</dbReference>
<organism evidence="9 10">
    <name type="scientific">Meganyctiphanes norvegica</name>
    <name type="common">Northern krill</name>
    <name type="synonym">Thysanopoda norvegica</name>
    <dbReference type="NCBI Taxonomy" id="48144"/>
    <lineage>
        <taxon>Eukaryota</taxon>
        <taxon>Metazoa</taxon>
        <taxon>Ecdysozoa</taxon>
        <taxon>Arthropoda</taxon>
        <taxon>Crustacea</taxon>
        <taxon>Multicrustacea</taxon>
        <taxon>Malacostraca</taxon>
        <taxon>Eumalacostraca</taxon>
        <taxon>Eucarida</taxon>
        <taxon>Euphausiacea</taxon>
        <taxon>Euphausiidae</taxon>
        <taxon>Meganyctiphanes</taxon>
    </lineage>
</organism>
<dbReference type="InterPro" id="IPR036397">
    <property type="entry name" value="RNaseH_sf"/>
</dbReference>
<dbReference type="InterPro" id="IPR013520">
    <property type="entry name" value="Ribonucl_H"/>
</dbReference>
<name>A0AAV2R005_MEGNR</name>
<dbReference type="InterPro" id="IPR037431">
    <property type="entry name" value="REX4_DEDDh_dom"/>
</dbReference>
<keyword evidence="5" id="KW-0378">Hydrolase</keyword>
<proteinExistence type="inferred from homology"/>
<evidence type="ECO:0000256" key="1">
    <source>
        <dbReference type="ARBA" id="ARBA00004123"/>
    </source>
</evidence>
<dbReference type="InterPro" id="IPR012337">
    <property type="entry name" value="RNaseH-like_sf"/>
</dbReference>
<evidence type="ECO:0000256" key="4">
    <source>
        <dbReference type="ARBA" id="ARBA00022722"/>
    </source>
</evidence>
<dbReference type="GO" id="GO:0005634">
    <property type="term" value="C:nucleus"/>
    <property type="evidence" value="ECO:0007669"/>
    <property type="project" value="UniProtKB-SubCell"/>
</dbReference>
<keyword evidence="6" id="KW-0269">Exonuclease</keyword>
<dbReference type="GO" id="GO:0006364">
    <property type="term" value="P:rRNA processing"/>
    <property type="evidence" value="ECO:0007669"/>
    <property type="project" value="InterPro"/>
</dbReference>
<dbReference type="EMBL" id="CAXKWB010012093">
    <property type="protein sequence ID" value="CAL4103314.1"/>
    <property type="molecule type" value="Genomic_DNA"/>
</dbReference>
<dbReference type="GO" id="GO:0008408">
    <property type="term" value="F:3'-5' exonuclease activity"/>
    <property type="evidence" value="ECO:0007669"/>
    <property type="project" value="InterPro"/>
</dbReference>
<dbReference type="GO" id="GO:0003676">
    <property type="term" value="F:nucleic acid binding"/>
    <property type="evidence" value="ECO:0007669"/>
    <property type="project" value="InterPro"/>
</dbReference>
<evidence type="ECO:0000256" key="5">
    <source>
        <dbReference type="ARBA" id="ARBA00022801"/>
    </source>
</evidence>
<evidence type="ECO:0000259" key="8">
    <source>
        <dbReference type="SMART" id="SM00479"/>
    </source>
</evidence>
<evidence type="ECO:0000313" key="9">
    <source>
        <dbReference type="EMBL" id="CAL4103314.1"/>
    </source>
</evidence>
<comment type="subcellular location">
    <subcellularLocation>
        <location evidence="1">Nucleus</location>
    </subcellularLocation>
</comment>
<protein>
    <recommendedName>
        <fullName evidence="3">RNA exonuclease 4</fullName>
    </recommendedName>
</protein>
<feature type="domain" description="Exonuclease" evidence="8">
    <location>
        <begin position="24"/>
        <end position="184"/>
    </location>
</feature>
<evidence type="ECO:0000256" key="7">
    <source>
        <dbReference type="ARBA" id="ARBA00023242"/>
    </source>
</evidence>
<dbReference type="Gene3D" id="3.30.420.10">
    <property type="entry name" value="Ribonuclease H-like superfamily/Ribonuclease H"/>
    <property type="match status" value="1"/>
</dbReference>
<dbReference type="Proteomes" id="UP001497623">
    <property type="component" value="Unassembled WGS sequence"/>
</dbReference>
<reference evidence="9 10" key="1">
    <citation type="submission" date="2024-05" db="EMBL/GenBank/DDBJ databases">
        <authorList>
            <person name="Wallberg A."/>
        </authorList>
    </citation>
    <scope>NUCLEOTIDE SEQUENCE [LARGE SCALE GENOMIC DNA]</scope>
</reference>